<sequence length="139" mass="15688">MTFEFDSVGPNGTVAKVVRYTEVNIKNFYNLGFGDKDPQSGYISDLSITNNNDSQKVLATVARTLYVFTEQYPEAIVFAAGSTLARTRLYRMGITTNLAAIEQDFKILGLTTDQEWEPFRKNVTYHAFSVQRKAKTNQP</sequence>
<dbReference type="Pfam" id="PF22028">
    <property type="entry name" value="DUF6934"/>
    <property type="match status" value="1"/>
</dbReference>
<dbReference type="Proteomes" id="UP000618931">
    <property type="component" value="Unassembled WGS sequence"/>
</dbReference>
<name>A0ABS0I2N3_9BACT</name>
<gene>
    <name evidence="1" type="ORF">I2H31_08880</name>
</gene>
<organism evidence="1 2">
    <name type="scientific">Hymenobacter ruricola</name>
    <dbReference type="NCBI Taxonomy" id="2791023"/>
    <lineage>
        <taxon>Bacteria</taxon>
        <taxon>Pseudomonadati</taxon>
        <taxon>Bacteroidota</taxon>
        <taxon>Cytophagia</taxon>
        <taxon>Cytophagales</taxon>
        <taxon>Hymenobacteraceae</taxon>
        <taxon>Hymenobacter</taxon>
    </lineage>
</organism>
<comment type="caution">
    <text evidence="1">The sequence shown here is derived from an EMBL/GenBank/DDBJ whole genome shotgun (WGS) entry which is preliminary data.</text>
</comment>
<evidence type="ECO:0000313" key="1">
    <source>
        <dbReference type="EMBL" id="MBF9221217.1"/>
    </source>
</evidence>
<proteinExistence type="predicted"/>
<dbReference type="InterPro" id="IPR053865">
    <property type="entry name" value="DUF6934"/>
</dbReference>
<accession>A0ABS0I2N3</accession>
<keyword evidence="2" id="KW-1185">Reference proteome</keyword>
<protein>
    <submittedName>
        <fullName evidence="1">Uncharacterized protein</fullName>
    </submittedName>
</protein>
<reference evidence="1 2" key="1">
    <citation type="submission" date="2020-11" db="EMBL/GenBank/DDBJ databases">
        <authorList>
            <person name="Kim M.K."/>
        </authorList>
    </citation>
    <scope>NUCLEOTIDE SEQUENCE [LARGE SCALE GENOMIC DNA]</scope>
    <source>
        <strain evidence="1 2">BT662</strain>
    </source>
</reference>
<dbReference type="EMBL" id="JADQDM010000003">
    <property type="protein sequence ID" value="MBF9221217.1"/>
    <property type="molecule type" value="Genomic_DNA"/>
</dbReference>
<evidence type="ECO:0000313" key="2">
    <source>
        <dbReference type="Proteomes" id="UP000618931"/>
    </source>
</evidence>